<comment type="subcellular location">
    <subcellularLocation>
        <location evidence="1">Cell inner membrane</location>
    </subcellularLocation>
</comment>
<dbReference type="GO" id="GO:0008610">
    <property type="term" value="P:lipid biosynthetic process"/>
    <property type="evidence" value="ECO:0007669"/>
    <property type="project" value="UniProtKB-ARBA"/>
</dbReference>
<evidence type="ECO:0000256" key="6">
    <source>
        <dbReference type="ARBA" id="ARBA00023315"/>
    </source>
</evidence>
<accession>A0A3B1CYQ7</accession>
<gene>
    <name evidence="8" type="ORF">MNBD_NITROSPINAE02-844</name>
</gene>
<dbReference type="CDD" id="cd04179">
    <property type="entry name" value="DPM_DPG-synthase_like"/>
    <property type="match status" value="1"/>
</dbReference>
<keyword evidence="5" id="KW-0472">Membrane</keyword>
<keyword evidence="2" id="KW-1003">Cell membrane</keyword>
<dbReference type="AlphaFoldDB" id="A0A3B1CYQ7"/>
<keyword evidence="3" id="KW-0997">Cell inner membrane</keyword>
<evidence type="ECO:0000256" key="1">
    <source>
        <dbReference type="ARBA" id="ARBA00004533"/>
    </source>
</evidence>
<evidence type="ECO:0000256" key="3">
    <source>
        <dbReference type="ARBA" id="ARBA00022519"/>
    </source>
</evidence>
<dbReference type="GO" id="GO:1901137">
    <property type="term" value="P:carbohydrate derivative biosynthetic process"/>
    <property type="evidence" value="ECO:0007669"/>
    <property type="project" value="UniProtKB-ARBA"/>
</dbReference>
<sequence>MTDTVIYILIPFYNNAKTIHDVVRESAKYLPVIAVDDGSTDNPPQMSEAILIRHGKNRGKGAALLTGMKKAAELGGTHVITLDGDGQHLPKDIPRFIEAVKKKPEAIWLGDRDMSGPNVPKAAIFGRRWSNFWIWFHTRAPVPDSLSGFRLYPVNNVLKFNYVNSDYVFEAEVLIRWGWAGLPIRWLGISVLYQPPGIRVSHFRMVIDNLRHIAYHTMCVPKSAWYRLTGRLFGAWHEEKPKGYYFWFSFFQMLILSIGRDIAYKLANFVTIYYFLLVGSARKDIKNFLRRIDPRKEPRLKDVWRSEKAFGEALVDRISRLSGQENTFHYKAINENNFMDICDSKRGIILLSAHVGPWDIGARLAKDHGIKMCMLMNRSEADYAQAFFENIESDTMKVITVDGGSGIIDIVHSLKNGWNVAMHGDRIMEGQRPVKVNFLGTETNFPSGPYQVAYVTGSPIVPSFSLKTGARDIEVHVFKPILPRKVNRKDRDSEIVRMAGEYVACLEQIVKMRPEQWFNFYDFFGERS</sequence>
<reference evidence="8" key="1">
    <citation type="submission" date="2018-06" db="EMBL/GenBank/DDBJ databases">
        <authorList>
            <person name="Zhirakovskaya E."/>
        </authorList>
    </citation>
    <scope>NUCLEOTIDE SEQUENCE</scope>
</reference>
<dbReference type="InterPro" id="IPR001173">
    <property type="entry name" value="Glyco_trans_2-like"/>
</dbReference>
<dbReference type="PANTHER" id="PTHR30606">
    <property type="entry name" value="LIPID A BIOSYNTHESIS LAUROYL ACYLTRANSFERASE"/>
    <property type="match status" value="1"/>
</dbReference>
<dbReference type="Gene3D" id="3.90.550.10">
    <property type="entry name" value="Spore Coat Polysaccharide Biosynthesis Protein SpsA, Chain A"/>
    <property type="match status" value="1"/>
</dbReference>
<dbReference type="GO" id="GO:0016746">
    <property type="term" value="F:acyltransferase activity"/>
    <property type="evidence" value="ECO:0007669"/>
    <property type="project" value="UniProtKB-KW"/>
</dbReference>
<dbReference type="PANTHER" id="PTHR30606:SF9">
    <property type="entry name" value="LIPID A BIOSYNTHESIS LAUROYLTRANSFERASE"/>
    <property type="match status" value="1"/>
</dbReference>
<feature type="domain" description="Glycosyltransferase 2-like" evidence="7">
    <location>
        <begin position="8"/>
        <end position="119"/>
    </location>
</feature>
<evidence type="ECO:0000256" key="5">
    <source>
        <dbReference type="ARBA" id="ARBA00023136"/>
    </source>
</evidence>
<evidence type="ECO:0000259" key="7">
    <source>
        <dbReference type="Pfam" id="PF00535"/>
    </source>
</evidence>
<dbReference type="Pfam" id="PF00535">
    <property type="entry name" value="Glycos_transf_2"/>
    <property type="match status" value="1"/>
</dbReference>
<dbReference type="SUPFAM" id="SSF53448">
    <property type="entry name" value="Nucleotide-diphospho-sugar transferases"/>
    <property type="match status" value="1"/>
</dbReference>
<dbReference type="GO" id="GO:0005886">
    <property type="term" value="C:plasma membrane"/>
    <property type="evidence" value="ECO:0007669"/>
    <property type="project" value="UniProtKB-SubCell"/>
</dbReference>
<protein>
    <submittedName>
        <fullName evidence="8">FIG143263: Glycosyl transferase</fullName>
    </submittedName>
</protein>
<organism evidence="8">
    <name type="scientific">hydrothermal vent metagenome</name>
    <dbReference type="NCBI Taxonomy" id="652676"/>
    <lineage>
        <taxon>unclassified sequences</taxon>
        <taxon>metagenomes</taxon>
        <taxon>ecological metagenomes</taxon>
    </lineage>
</organism>
<proteinExistence type="predicted"/>
<evidence type="ECO:0000256" key="2">
    <source>
        <dbReference type="ARBA" id="ARBA00022475"/>
    </source>
</evidence>
<dbReference type="Pfam" id="PF03279">
    <property type="entry name" value="Lip_A_acyltrans"/>
    <property type="match status" value="1"/>
</dbReference>
<keyword evidence="4 8" id="KW-0808">Transferase</keyword>
<dbReference type="EMBL" id="UOGE01000095">
    <property type="protein sequence ID" value="VAX24475.1"/>
    <property type="molecule type" value="Genomic_DNA"/>
</dbReference>
<evidence type="ECO:0000313" key="8">
    <source>
        <dbReference type="EMBL" id="VAX24475.1"/>
    </source>
</evidence>
<name>A0A3B1CYQ7_9ZZZZ</name>
<dbReference type="InterPro" id="IPR029044">
    <property type="entry name" value="Nucleotide-diphossugar_trans"/>
</dbReference>
<dbReference type="InterPro" id="IPR004960">
    <property type="entry name" value="LipA_acyltrans"/>
</dbReference>
<dbReference type="CDD" id="cd07984">
    <property type="entry name" value="LPLAT_LABLAT-like"/>
    <property type="match status" value="1"/>
</dbReference>
<keyword evidence="6" id="KW-0012">Acyltransferase</keyword>
<evidence type="ECO:0000256" key="4">
    <source>
        <dbReference type="ARBA" id="ARBA00022679"/>
    </source>
</evidence>